<name>A0A3Q2EDB3_CYPVA</name>
<proteinExistence type="predicted"/>
<sequence length="89" mass="10291">MQGVNTSCFYRFLTMCQSGCSISFRTWQALVVTELTPAHQNREKSQRLSTTYTFTFTPSFRRSLPSAPLVFMRGFLCTMILCRLNISIY</sequence>
<protein>
    <submittedName>
        <fullName evidence="1">Uncharacterized protein</fullName>
    </submittedName>
</protein>
<dbReference type="Ensembl" id="ENSCVAT00000022890.1">
    <property type="protein sequence ID" value="ENSCVAP00000029684.1"/>
    <property type="gene ID" value="ENSCVAG00000017673.1"/>
</dbReference>
<accession>A0A3Q2EDB3</accession>
<dbReference type="Proteomes" id="UP000265020">
    <property type="component" value="Unassembled WGS sequence"/>
</dbReference>
<evidence type="ECO:0000313" key="1">
    <source>
        <dbReference type="Ensembl" id="ENSCVAP00000029684.1"/>
    </source>
</evidence>
<reference evidence="1" key="1">
    <citation type="submission" date="2025-08" db="UniProtKB">
        <authorList>
            <consortium name="Ensembl"/>
        </authorList>
    </citation>
    <scope>IDENTIFICATION</scope>
</reference>
<keyword evidence="2" id="KW-1185">Reference proteome</keyword>
<dbReference type="GeneTree" id="ENSGT00940000177072"/>
<evidence type="ECO:0000313" key="2">
    <source>
        <dbReference type="Proteomes" id="UP000265020"/>
    </source>
</evidence>
<organism evidence="1 2">
    <name type="scientific">Cyprinodon variegatus</name>
    <name type="common">Sheepshead minnow</name>
    <dbReference type="NCBI Taxonomy" id="28743"/>
    <lineage>
        <taxon>Eukaryota</taxon>
        <taxon>Metazoa</taxon>
        <taxon>Chordata</taxon>
        <taxon>Craniata</taxon>
        <taxon>Vertebrata</taxon>
        <taxon>Euteleostomi</taxon>
        <taxon>Actinopterygii</taxon>
        <taxon>Neopterygii</taxon>
        <taxon>Teleostei</taxon>
        <taxon>Neoteleostei</taxon>
        <taxon>Acanthomorphata</taxon>
        <taxon>Ovalentaria</taxon>
        <taxon>Atherinomorphae</taxon>
        <taxon>Cyprinodontiformes</taxon>
        <taxon>Cyprinodontidae</taxon>
        <taxon>Cyprinodon</taxon>
    </lineage>
</organism>
<reference evidence="1" key="2">
    <citation type="submission" date="2025-09" db="UniProtKB">
        <authorList>
            <consortium name="Ensembl"/>
        </authorList>
    </citation>
    <scope>IDENTIFICATION</scope>
</reference>
<dbReference type="AlphaFoldDB" id="A0A3Q2EDB3"/>